<dbReference type="PANTHER" id="PTHR33908:SF11">
    <property type="entry name" value="MEMBRANE PROTEIN"/>
    <property type="match status" value="1"/>
</dbReference>
<sequence>MSKNFLVERVLPTEQIETDKKRNYEYPILLLLLCIFLAFSFYKLTESPKTWYDEGILTQVAMNIAAEGKYMIQIAPEKFVSAGFVSTGYPVIYPVGLAFHYFGMNLFVARFVTVIYLLLFMTLFYILARRLHGVWGGILAASVMASFAPLFGHGRNVLGEIPGLFFLLIVLYQLSKIAQQNFTASPYSIAITGFATGLAVSTKPIFMLLLPALFVAYLWSWPRETRSIKKLVAFFICFLIPVGIWVVTQFDNGDSIASMLSIYSNPAGYSPASLLHIILGNVRRFFTEWKAIYMLVLWGAWVISFGIRWARGKKPFEIAELVAILFATFVLAAYVRTEGWYRYFFLAEVMAFLYLPRLLHTWAIELGRWIPSSTKFLQYATYVFLVLLVLGQSYYLGAHSWIVADFTRHRTEGLENYFLHFDKSKSVFIYNVPEVALFANGVSYYQYLEVKQYLVVGQNEIRELDDGRPDFLILFADEWEKTLARFPRYQKQEVIDEYVIAAKKPA</sequence>
<dbReference type="PANTHER" id="PTHR33908">
    <property type="entry name" value="MANNOSYLTRANSFERASE YKCB-RELATED"/>
    <property type="match status" value="1"/>
</dbReference>
<feature type="transmembrane region" description="Helical" evidence="8">
    <location>
        <begin position="157"/>
        <end position="175"/>
    </location>
</feature>
<feature type="transmembrane region" description="Helical" evidence="8">
    <location>
        <begin position="340"/>
        <end position="359"/>
    </location>
</feature>
<evidence type="ECO:0000256" key="2">
    <source>
        <dbReference type="ARBA" id="ARBA00022475"/>
    </source>
</evidence>
<comment type="subcellular location">
    <subcellularLocation>
        <location evidence="1">Cell membrane</location>
        <topology evidence="1">Multi-pass membrane protein</topology>
    </subcellularLocation>
</comment>
<dbReference type="STRING" id="1802283.A3H71_00425"/>
<feature type="transmembrane region" description="Helical" evidence="8">
    <location>
        <begin position="231"/>
        <end position="250"/>
    </location>
</feature>
<evidence type="ECO:0000256" key="5">
    <source>
        <dbReference type="ARBA" id="ARBA00022692"/>
    </source>
</evidence>
<keyword evidence="6 8" id="KW-1133">Transmembrane helix</keyword>
<evidence type="ECO:0000256" key="3">
    <source>
        <dbReference type="ARBA" id="ARBA00022676"/>
    </source>
</evidence>
<feature type="transmembrane region" description="Helical" evidence="8">
    <location>
        <begin position="316"/>
        <end position="335"/>
    </location>
</feature>
<dbReference type="EMBL" id="MHQV01000043">
    <property type="protein sequence ID" value="OHA10008.1"/>
    <property type="molecule type" value="Genomic_DNA"/>
</dbReference>
<evidence type="ECO:0000313" key="10">
    <source>
        <dbReference type="EMBL" id="OHA10008.1"/>
    </source>
</evidence>
<proteinExistence type="predicted"/>
<feature type="transmembrane region" description="Helical" evidence="8">
    <location>
        <begin position="291"/>
        <end position="310"/>
    </location>
</feature>
<dbReference type="GO" id="GO:0009103">
    <property type="term" value="P:lipopolysaccharide biosynthetic process"/>
    <property type="evidence" value="ECO:0007669"/>
    <property type="project" value="UniProtKB-ARBA"/>
</dbReference>
<feature type="transmembrane region" description="Helical" evidence="8">
    <location>
        <begin position="187"/>
        <end position="219"/>
    </location>
</feature>
<dbReference type="AlphaFoldDB" id="A0A1G2LEF5"/>
<keyword evidence="3" id="KW-0328">Glycosyltransferase</keyword>
<feature type="transmembrane region" description="Helical" evidence="8">
    <location>
        <begin position="24"/>
        <end position="42"/>
    </location>
</feature>
<reference evidence="10 11" key="1">
    <citation type="journal article" date="2016" name="Nat. Commun.">
        <title>Thousands of microbial genomes shed light on interconnected biogeochemical processes in an aquifer system.</title>
        <authorList>
            <person name="Anantharaman K."/>
            <person name="Brown C.T."/>
            <person name="Hug L.A."/>
            <person name="Sharon I."/>
            <person name="Castelle C.J."/>
            <person name="Probst A.J."/>
            <person name="Thomas B.C."/>
            <person name="Singh A."/>
            <person name="Wilkins M.J."/>
            <person name="Karaoz U."/>
            <person name="Brodie E.L."/>
            <person name="Williams K.H."/>
            <person name="Hubbard S.S."/>
            <person name="Banfield J.F."/>
        </authorList>
    </citation>
    <scope>NUCLEOTIDE SEQUENCE [LARGE SCALE GENOMIC DNA]</scope>
</reference>
<dbReference type="GO" id="GO:0005886">
    <property type="term" value="C:plasma membrane"/>
    <property type="evidence" value="ECO:0007669"/>
    <property type="project" value="UniProtKB-SubCell"/>
</dbReference>
<protein>
    <recommendedName>
        <fullName evidence="9">Glycosyltransferase RgtA/B/C/D-like domain-containing protein</fullName>
    </recommendedName>
</protein>
<dbReference type="Pfam" id="PF13231">
    <property type="entry name" value="PMT_2"/>
    <property type="match status" value="1"/>
</dbReference>
<organism evidence="10 11">
    <name type="scientific">Candidatus Sungbacteria bacterium RIFCSPLOWO2_02_FULL_48_13b</name>
    <dbReference type="NCBI Taxonomy" id="1802283"/>
    <lineage>
        <taxon>Bacteria</taxon>
        <taxon>Candidatus Sungiibacteriota</taxon>
    </lineage>
</organism>
<accession>A0A1G2LEF5</accession>
<feature type="transmembrane region" description="Helical" evidence="8">
    <location>
        <begin position="79"/>
        <end position="99"/>
    </location>
</feature>
<feature type="transmembrane region" description="Helical" evidence="8">
    <location>
        <begin position="256"/>
        <end position="279"/>
    </location>
</feature>
<evidence type="ECO:0000256" key="1">
    <source>
        <dbReference type="ARBA" id="ARBA00004651"/>
    </source>
</evidence>
<evidence type="ECO:0000313" key="11">
    <source>
        <dbReference type="Proteomes" id="UP000179052"/>
    </source>
</evidence>
<feature type="domain" description="Glycosyltransferase RgtA/B/C/D-like" evidence="9">
    <location>
        <begin position="97"/>
        <end position="245"/>
    </location>
</feature>
<evidence type="ECO:0000256" key="4">
    <source>
        <dbReference type="ARBA" id="ARBA00022679"/>
    </source>
</evidence>
<keyword evidence="2" id="KW-1003">Cell membrane</keyword>
<keyword evidence="5 8" id="KW-0812">Transmembrane</keyword>
<dbReference type="GO" id="GO:0016763">
    <property type="term" value="F:pentosyltransferase activity"/>
    <property type="evidence" value="ECO:0007669"/>
    <property type="project" value="TreeGrafter"/>
</dbReference>
<keyword evidence="4" id="KW-0808">Transferase</keyword>
<feature type="transmembrane region" description="Helical" evidence="8">
    <location>
        <begin position="133"/>
        <end position="150"/>
    </location>
</feature>
<evidence type="ECO:0000256" key="8">
    <source>
        <dbReference type="SAM" id="Phobius"/>
    </source>
</evidence>
<keyword evidence="7 8" id="KW-0472">Membrane</keyword>
<evidence type="ECO:0000259" key="9">
    <source>
        <dbReference type="Pfam" id="PF13231"/>
    </source>
</evidence>
<feature type="transmembrane region" description="Helical" evidence="8">
    <location>
        <begin position="106"/>
        <end position="127"/>
    </location>
</feature>
<feature type="transmembrane region" description="Helical" evidence="8">
    <location>
        <begin position="379"/>
        <end position="398"/>
    </location>
</feature>
<comment type="caution">
    <text evidence="10">The sequence shown here is derived from an EMBL/GenBank/DDBJ whole genome shotgun (WGS) entry which is preliminary data.</text>
</comment>
<dbReference type="Proteomes" id="UP000179052">
    <property type="component" value="Unassembled WGS sequence"/>
</dbReference>
<name>A0A1G2LEF5_9BACT</name>
<evidence type="ECO:0000256" key="6">
    <source>
        <dbReference type="ARBA" id="ARBA00022989"/>
    </source>
</evidence>
<gene>
    <name evidence="10" type="ORF">A3H71_00425</name>
</gene>
<dbReference type="InterPro" id="IPR038731">
    <property type="entry name" value="RgtA/B/C-like"/>
</dbReference>
<evidence type="ECO:0000256" key="7">
    <source>
        <dbReference type="ARBA" id="ARBA00023136"/>
    </source>
</evidence>
<dbReference type="InterPro" id="IPR050297">
    <property type="entry name" value="LipidA_mod_glycosyltrf_83"/>
</dbReference>